<comment type="pathway">
    <text evidence="2">Cofactor biosynthesis; tetrahydrofolate biosynthesis; 7,8-dihydrofolate from 2-amino-4-hydroxy-6-hydroxymethyl-7,8-dihydropteridine diphosphate and 4-aminobenzoate: step 2/2.</text>
</comment>
<keyword evidence="11 18" id="KW-0547">Nucleotide-binding</keyword>
<evidence type="ECO:0000256" key="15">
    <source>
        <dbReference type="ARBA" id="ARBA00030592"/>
    </source>
</evidence>
<evidence type="ECO:0000256" key="18">
    <source>
        <dbReference type="PIRNR" id="PIRNR001563"/>
    </source>
</evidence>
<dbReference type="GO" id="GO:0004326">
    <property type="term" value="F:tetrahydrofolylpolyglutamate synthase activity"/>
    <property type="evidence" value="ECO:0007669"/>
    <property type="project" value="UniProtKB-EC"/>
</dbReference>
<reference evidence="21" key="1">
    <citation type="journal article" date="2021" name="PeerJ">
        <title>Extensive microbial diversity within the chicken gut microbiome revealed by metagenomics and culture.</title>
        <authorList>
            <person name="Gilroy R."/>
            <person name="Ravi A."/>
            <person name="Getino M."/>
            <person name="Pursley I."/>
            <person name="Horton D.L."/>
            <person name="Alikhan N.F."/>
            <person name="Baker D."/>
            <person name="Gharbi K."/>
            <person name="Hall N."/>
            <person name="Watson M."/>
            <person name="Adriaenssens E.M."/>
            <person name="Foster-Nyarko E."/>
            <person name="Jarju S."/>
            <person name="Secka A."/>
            <person name="Antonio M."/>
            <person name="Oren A."/>
            <person name="Chaudhuri R.R."/>
            <person name="La Ragione R."/>
            <person name="Hildebrand F."/>
            <person name="Pallen M.J."/>
        </authorList>
    </citation>
    <scope>NUCLEOTIDE SEQUENCE</scope>
    <source>
        <strain evidence="21">CHK171-505</strain>
    </source>
</reference>
<accession>A0A9D2I181</accession>
<evidence type="ECO:0000313" key="22">
    <source>
        <dbReference type="Proteomes" id="UP000886856"/>
    </source>
</evidence>
<evidence type="ECO:0000256" key="4">
    <source>
        <dbReference type="ARBA" id="ARBA00008276"/>
    </source>
</evidence>
<dbReference type="EC" id="6.3.2.17" evidence="7"/>
<dbReference type="Proteomes" id="UP000886856">
    <property type="component" value="Unassembled WGS sequence"/>
</dbReference>
<dbReference type="Gene3D" id="3.40.1190.10">
    <property type="entry name" value="Mur-like, catalytic domain"/>
    <property type="match status" value="1"/>
</dbReference>
<dbReference type="PANTHER" id="PTHR11136">
    <property type="entry name" value="FOLYLPOLYGLUTAMATE SYNTHASE-RELATED"/>
    <property type="match status" value="1"/>
</dbReference>
<keyword evidence="14" id="KW-0289">Folate biosynthesis</keyword>
<dbReference type="InterPro" id="IPR013221">
    <property type="entry name" value="Mur_ligase_cen"/>
</dbReference>
<gene>
    <name evidence="21" type="ORF">H9948_09805</name>
</gene>
<evidence type="ECO:0000256" key="11">
    <source>
        <dbReference type="ARBA" id="ARBA00022741"/>
    </source>
</evidence>
<dbReference type="PANTHER" id="PTHR11136:SF0">
    <property type="entry name" value="DIHYDROFOLATE SYNTHETASE-RELATED"/>
    <property type="match status" value="1"/>
</dbReference>
<evidence type="ECO:0000256" key="14">
    <source>
        <dbReference type="ARBA" id="ARBA00022909"/>
    </source>
</evidence>
<proteinExistence type="inferred from homology"/>
<dbReference type="GO" id="GO:0046872">
    <property type="term" value="F:metal ion binding"/>
    <property type="evidence" value="ECO:0007669"/>
    <property type="project" value="UniProtKB-KW"/>
</dbReference>
<comment type="catalytic activity">
    <reaction evidence="16">
        <text>(6S)-5,6,7,8-tetrahydrofolyl-(gamma-L-Glu)(n) + L-glutamate + ATP = (6S)-5,6,7,8-tetrahydrofolyl-(gamma-L-Glu)(n+1) + ADP + phosphate + H(+)</text>
        <dbReference type="Rhea" id="RHEA:10580"/>
        <dbReference type="Rhea" id="RHEA-COMP:14738"/>
        <dbReference type="Rhea" id="RHEA-COMP:14740"/>
        <dbReference type="ChEBI" id="CHEBI:15378"/>
        <dbReference type="ChEBI" id="CHEBI:29985"/>
        <dbReference type="ChEBI" id="CHEBI:30616"/>
        <dbReference type="ChEBI" id="CHEBI:43474"/>
        <dbReference type="ChEBI" id="CHEBI:141005"/>
        <dbReference type="ChEBI" id="CHEBI:456216"/>
        <dbReference type="EC" id="6.3.2.17"/>
    </reaction>
</comment>
<keyword evidence="10" id="KW-0479">Metal-binding</keyword>
<keyword evidence="13" id="KW-0460">Magnesium</keyword>
<dbReference type="InterPro" id="IPR018109">
    <property type="entry name" value="Folylpolyglutamate_synth_CS"/>
</dbReference>
<evidence type="ECO:0000259" key="19">
    <source>
        <dbReference type="Pfam" id="PF02875"/>
    </source>
</evidence>
<dbReference type="PROSITE" id="PS01012">
    <property type="entry name" value="FOLYLPOLYGLU_SYNT_2"/>
    <property type="match status" value="1"/>
</dbReference>
<evidence type="ECO:0000256" key="10">
    <source>
        <dbReference type="ARBA" id="ARBA00022723"/>
    </source>
</evidence>
<dbReference type="GO" id="GO:0046656">
    <property type="term" value="P:folic acid biosynthetic process"/>
    <property type="evidence" value="ECO:0007669"/>
    <property type="project" value="UniProtKB-KW"/>
</dbReference>
<evidence type="ECO:0000256" key="16">
    <source>
        <dbReference type="ARBA" id="ARBA00047493"/>
    </source>
</evidence>
<feature type="domain" description="Mur ligase central" evidence="20">
    <location>
        <begin position="46"/>
        <end position="272"/>
    </location>
</feature>
<comment type="cofactor">
    <cofactor evidence="1">
        <name>Mg(2+)</name>
        <dbReference type="ChEBI" id="CHEBI:18420"/>
    </cofactor>
</comment>
<evidence type="ECO:0000256" key="2">
    <source>
        <dbReference type="ARBA" id="ARBA00004799"/>
    </source>
</evidence>
<dbReference type="Gene3D" id="3.90.190.20">
    <property type="entry name" value="Mur ligase, C-terminal domain"/>
    <property type="match status" value="1"/>
</dbReference>
<dbReference type="PIRSF" id="PIRSF001563">
    <property type="entry name" value="Folylpolyglu_synth"/>
    <property type="match status" value="1"/>
</dbReference>
<dbReference type="Pfam" id="PF08245">
    <property type="entry name" value="Mur_ligase_M"/>
    <property type="match status" value="1"/>
</dbReference>
<dbReference type="InterPro" id="IPR036565">
    <property type="entry name" value="Mur-like_cat_sf"/>
</dbReference>
<evidence type="ECO:0000256" key="6">
    <source>
        <dbReference type="ARBA" id="ARBA00013023"/>
    </source>
</evidence>
<dbReference type="InterPro" id="IPR001645">
    <property type="entry name" value="Folylpolyglutamate_synth"/>
</dbReference>
<dbReference type="InterPro" id="IPR036615">
    <property type="entry name" value="Mur_ligase_C_dom_sf"/>
</dbReference>
<reference evidence="21" key="2">
    <citation type="submission" date="2021-04" db="EMBL/GenBank/DDBJ databases">
        <authorList>
            <person name="Gilroy R."/>
        </authorList>
    </citation>
    <scope>NUCLEOTIDE SEQUENCE</scope>
    <source>
        <strain evidence="21">CHK171-505</strain>
    </source>
</reference>
<dbReference type="EMBL" id="DWYW01000221">
    <property type="protein sequence ID" value="HJA91070.1"/>
    <property type="molecule type" value="Genomic_DNA"/>
</dbReference>
<comment type="similarity">
    <text evidence="4 18">Belongs to the folylpolyglutamate synthase family.</text>
</comment>
<dbReference type="GO" id="GO:0005524">
    <property type="term" value="F:ATP binding"/>
    <property type="evidence" value="ECO:0007669"/>
    <property type="project" value="UniProtKB-KW"/>
</dbReference>
<protein>
    <recommendedName>
        <fullName evidence="8">Dihydrofolate synthase/folylpolyglutamate synthase</fullName>
        <ecNumber evidence="6">6.3.2.12</ecNumber>
        <ecNumber evidence="7">6.3.2.17</ecNumber>
    </recommendedName>
    <alternativeName>
        <fullName evidence="15">Tetrahydrofolylpolyglutamate synthase</fullName>
    </alternativeName>
</protein>
<dbReference type="FunFam" id="3.40.1190.10:FF:000004">
    <property type="entry name" value="Dihydrofolate synthase/folylpolyglutamate synthase"/>
    <property type="match status" value="1"/>
</dbReference>
<keyword evidence="9 18" id="KW-0436">Ligase</keyword>
<dbReference type="NCBIfam" id="TIGR01499">
    <property type="entry name" value="folC"/>
    <property type="match status" value="1"/>
</dbReference>
<organism evidence="21 22">
    <name type="scientific">Candidatus Jeotgalibaca merdavium</name>
    <dbReference type="NCBI Taxonomy" id="2838627"/>
    <lineage>
        <taxon>Bacteria</taxon>
        <taxon>Bacillati</taxon>
        <taxon>Bacillota</taxon>
        <taxon>Bacilli</taxon>
        <taxon>Lactobacillales</taxon>
        <taxon>Carnobacteriaceae</taxon>
        <taxon>Jeotgalibaca</taxon>
    </lineage>
</organism>
<dbReference type="AlphaFoldDB" id="A0A9D2I181"/>
<evidence type="ECO:0000256" key="9">
    <source>
        <dbReference type="ARBA" id="ARBA00022598"/>
    </source>
</evidence>
<evidence type="ECO:0000256" key="8">
    <source>
        <dbReference type="ARBA" id="ARBA00019357"/>
    </source>
</evidence>
<comment type="caution">
    <text evidence="21">The sequence shown here is derived from an EMBL/GenBank/DDBJ whole genome shotgun (WGS) entry which is preliminary data.</text>
</comment>
<dbReference type="GO" id="GO:0005737">
    <property type="term" value="C:cytoplasm"/>
    <property type="evidence" value="ECO:0007669"/>
    <property type="project" value="TreeGrafter"/>
</dbReference>
<comment type="pathway">
    <text evidence="3">Cofactor biosynthesis; tetrahydrofolylpolyglutamate biosynthesis.</text>
</comment>
<comment type="subunit">
    <text evidence="5">Monomer.</text>
</comment>
<dbReference type="SUPFAM" id="SSF53623">
    <property type="entry name" value="MurD-like peptide ligases, catalytic domain"/>
    <property type="match status" value="1"/>
</dbReference>
<feature type="domain" description="Mur ligase C-terminal" evidence="19">
    <location>
        <begin position="302"/>
        <end position="419"/>
    </location>
</feature>
<evidence type="ECO:0000256" key="13">
    <source>
        <dbReference type="ARBA" id="ARBA00022842"/>
    </source>
</evidence>
<dbReference type="EC" id="6.3.2.12" evidence="6"/>
<keyword evidence="12 18" id="KW-0067">ATP-binding</keyword>
<dbReference type="SUPFAM" id="SSF53244">
    <property type="entry name" value="MurD-like peptide ligases, peptide-binding domain"/>
    <property type="match status" value="1"/>
</dbReference>
<evidence type="ECO:0000256" key="3">
    <source>
        <dbReference type="ARBA" id="ARBA00005150"/>
    </source>
</evidence>
<dbReference type="Pfam" id="PF02875">
    <property type="entry name" value="Mur_ligase_C"/>
    <property type="match status" value="1"/>
</dbReference>
<evidence type="ECO:0000313" key="21">
    <source>
        <dbReference type="EMBL" id="HJA91070.1"/>
    </source>
</evidence>
<evidence type="ECO:0000256" key="12">
    <source>
        <dbReference type="ARBA" id="ARBA00022840"/>
    </source>
</evidence>
<evidence type="ECO:0000256" key="7">
    <source>
        <dbReference type="ARBA" id="ARBA00013025"/>
    </source>
</evidence>
<evidence type="ECO:0000259" key="20">
    <source>
        <dbReference type="Pfam" id="PF08245"/>
    </source>
</evidence>
<name>A0A9D2I181_9LACT</name>
<sequence>MFKTYEEALAWIHTRRGMGPKPGIRRMEWMMEKLDHPQQKFKSIHIAGTNGKGSTVAYLTALFQAHDYSVGSFTSPHIMRFNERISVNGQPIADEDILALANRIQPLYDEIAQTELGGLTEFEVITSMMFLYFSEVQPDVVLLEVGLGGLFDSTNVVTPNLSLITTIGLDHIKILGNTIEAIAFQKAGIIKKGVPVVLGNIGPAAKSVLLDIANQQHSEVAEYHVDFHAQSKPSVDVFHERFDYQTDDCLIEDITISLMGQHQVDNATTALHAFRVFCRQNEFAYDEESIKLGFERSFWPVRMEVVSHSPLTILDGAHNEPAMEALVNALETHFPNRRLHILYASLTTKELDKIGEWLNKLPQASIHLTTFDFDQVASIEELKKGLGIEAVGEHENWQEAIQTISKAVGEQDIFLITGSLYFLSEVRHFYNKNSIKI</sequence>
<dbReference type="GO" id="GO:0008841">
    <property type="term" value="F:dihydrofolate synthase activity"/>
    <property type="evidence" value="ECO:0007669"/>
    <property type="project" value="UniProtKB-EC"/>
</dbReference>
<evidence type="ECO:0000256" key="1">
    <source>
        <dbReference type="ARBA" id="ARBA00001946"/>
    </source>
</evidence>
<comment type="catalytic activity">
    <reaction evidence="17">
        <text>7,8-dihydropteroate + L-glutamate + ATP = 7,8-dihydrofolate + ADP + phosphate + H(+)</text>
        <dbReference type="Rhea" id="RHEA:23584"/>
        <dbReference type="ChEBI" id="CHEBI:15378"/>
        <dbReference type="ChEBI" id="CHEBI:17839"/>
        <dbReference type="ChEBI" id="CHEBI:29985"/>
        <dbReference type="ChEBI" id="CHEBI:30616"/>
        <dbReference type="ChEBI" id="CHEBI:43474"/>
        <dbReference type="ChEBI" id="CHEBI:57451"/>
        <dbReference type="ChEBI" id="CHEBI:456216"/>
        <dbReference type="EC" id="6.3.2.12"/>
    </reaction>
</comment>
<dbReference type="InterPro" id="IPR004101">
    <property type="entry name" value="Mur_ligase_C"/>
</dbReference>
<evidence type="ECO:0000256" key="5">
    <source>
        <dbReference type="ARBA" id="ARBA00011245"/>
    </source>
</evidence>
<evidence type="ECO:0000256" key="17">
    <source>
        <dbReference type="ARBA" id="ARBA00049161"/>
    </source>
</evidence>